<dbReference type="GO" id="GO:0008270">
    <property type="term" value="F:zinc ion binding"/>
    <property type="evidence" value="ECO:0007669"/>
    <property type="project" value="UniProtKB-KW"/>
</dbReference>
<proteinExistence type="predicted"/>
<dbReference type="InterPro" id="IPR050907">
    <property type="entry name" value="SRSF"/>
</dbReference>
<dbReference type="Pfam" id="PF00098">
    <property type="entry name" value="zf-CCHC"/>
    <property type="match status" value="1"/>
</dbReference>
<dbReference type="InterPro" id="IPR012677">
    <property type="entry name" value="Nucleotide-bd_a/b_plait_sf"/>
</dbReference>
<dbReference type="EMBL" id="CAJNOC010000497">
    <property type="protein sequence ID" value="CAF0768690.1"/>
    <property type="molecule type" value="Genomic_DNA"/>
</dbReference>
<dbReference type="SMART" id="SM00360">
    <property type="entry name" value="RRM"/>
    <property type="match status" value="1"/>
</dbReference>
<sequence length="171" mass="19057">MPRSELFVGNLTRDITRKDVEDVFDKYGKMVKCEVKSKDNGASFCFIEFEEERDAEEALRVENGRDMLGNSMVIQWAKGKERRGGDRGSRGGFGDRRGGFRDGGRGGGAPRNLECFKCGGRGHFARDCRASGGNDRYGGSGGRRGGGDRRDGGRRDYGDRRRDRSRSRSRS</sequence>
<dbReference type="SMART" id="SM00343">
    <property type="entry name" value="ZnF_C2HC"/>
    <property type="match status" value="1"/>
</dbReference>
<keyword evidence="1" id="KW-0479">Metal-binding</keyword>
<dbReference type="Proteomes" id="UP000663879">
    <property type="component" value="Unassembled WGS sequence"/>
</dbReference>
<dbReference type="Gene3D" id="4.10.60.10">
    <property type="entry name" value="Zinc finger, CCHC-type"/>
    <property type="match status" value="1"/>
</dbReference>
<feature type="compositionally biased region" description="Basic and acidic residues" evidence="3">
    <location>
        <begin position="78"/>
        <end position="104"/>
    </location>
</feature>
<feature type="region of interest" description="Disordered" evidence="3">
    <location>
        <begin position="127"/>
        <end position="171"/>
    </location>
</feature>
<feature type="region of interest" description="Disordered" evidence="3">
    <location>
        <begin position="76"/>
        <end position="111"/>
    </location>
</feature>
<name>A0A813QLH1_9BILA</name>
<evidence type="ECO:0000256" key="3">
    <source>
        <dbReference type="SAM" id="MobiDB-lite"/>
    </source>
</evidence>
<feature type="compositionally biased region" description="Gly residues" evidence="3">
    <location>
        <begin position="135"/>
        <end position="144"/>
    </location>
</feature>
<dbReference type="AlphaFoldDB" id="A0A813QLH1"/>
<dbReference type="InterPro" id="IPR036875">
    <property type="entry name" value="Znf_CCHC_sf"/>
</dbReference>
<dbReference type="GO" id="GO:0003723">
    <property type="term" value="F:RNA binding"/>
    <property type="evidence" value="ECO:0007669"/>
    <property type="project" value="UniProtKB-UniRule"/>
</dbReference>
<dbReference type="PANTHER" id="PTHR23147">
    <property type="entry name" value="SERINE/ARGININE RICH SPLICING FACTOR"/>
    <property type="match status" value="1"/>
</dbReference>
<dbReference type="InterPro" id="IPR035979">
    <property type="entry name" value="RBD_domain_sf"/>
</dbReference>
<evidence type="ECO:0000259" key="4">
    <source>
        <dbReference type="PROSITE" id="PS50102"/>
    </source>
</evidence>
<keyword evidence="2" id="KW-0694">RNA-binding</keyword>
<dbReference type="InterPro" id="IPR001878">
    <property type="entry name" value="Znf_CCHC"/>
</dbReference>
<dbReference type="PROSITE" id="PS50158">
    <property type="entry name" value="ZF_CCHC"/>
    <property type="match status" value="1"/>
</dbReference>
<dbReference type="InterPro" id="IPR000504">
    <property type="entry name" value="RRM_dom"/>
</dbReference>
<feature type="compositionally biased region" description="Basic and acidic residues" evidence="3">
    <location>
        <begin position="145"/>
        <end position="162"/>
    </location>
</feature>
<dbReference type="Gene3D" id="3.30.70.330">
    <property type="match status" value="1"/>
</dbReference>
<keyword evidence="1" id="KW-0862">Zinc</keyword>
<evidence type="ECO:0000313" key="7">
    <source>
        <dbReference type="Proteomes" id="UP000663879"/>
    </source>
</evidence>
<evidence type="ECO:0000256" key="2">
    <source>
        <dbReference type="PROSITE-ProRule" id="PRU00176"/>
    </source>
</evidence>
<feature type="domain" description="RRM" evidence="4">
    <location>
        <begin position="4"/>
        <end position="79"/>
    </location>
</feature>
<evidence type="ECO:0000313" key="6">
    <source>
        <dbReference type="EMBL" id="CAF0768690.1"/>
    </source>
</evidence>
<feature type="domain" description="CCHC-type" evidence="5">
    <location>
        <begin position="115"/>
        <end position="129"/>
    </location>
</feature>
<reference evidence="6" key="1">
    <citation type="submission" date="2021-02" db="EMBL/GenBank/DDBJ databases">
        <authorList>
            <person name="Nowell W R."/>
        </authorList>
    </citation>
    <scope>NUCLEOTIDE SEQUENCE</scope>
    <source>
        <strain evidence="6">Ploen Becks lab</strain>
    </source>
</reference>
<dbReference type="OrthoDB" id="1099063at2759"/>
<dbReference type="SUPFAM" id="SSF54928">
    <property type="entry name" value="RNA-binding domain, RBD"/>
    <property type="match status" value="1"/>
</dbReference>
<keyword evidence="1" id="KW-0863">Zinc-finger</keyword>
<evidence type="ECO:0000259" key="5">
    <source>
        <dbReference type="PROSITE" id="PS50158"/>
    </source>
</evidence>
<dbReference type="PROSITE" id="PS50102">
    <property type="entry name" value="RRM"/>
    <property type="match status" value="1"/>
</dbReference>
<dbReference type="Pfam" id="PF00076">
    <property type="entry name" value="RRM_1"/>
    <property type="match status" value="1"/>
</dbReference>
<gene>
    <name evidence="6" type="ORF">OXX778_LOCUS4834</name>
</gene>
<organism evidence="6 7">
    <name type="scientific">Brachionus calyciflorus</name>
    <dbReference type="NCBI Taxonomy" id="104777"/>
    <lineage>
        <taxon>Eukaryota</taxon>
        <taxon>Metazoa</taxon>
        <taxon>Spiralia</taxon>
        <taxon>Gnathifera</taxon>
        <taxon>Rotifera</taxon>
        <taxon>Eurotatoria</taxon>
        <taxon>Monogononta</taxon>
        <taxon>Pseudotrocha</taxon>
        <taxon>Ploima</taxon>
        <taxon>Brachionidae</taxon>
        <taxon>Brachionus</taxon>
    </lineage>
</organism>
<evidence type="ECO:0000256" key="1">
    <source>
        <dbReference type="PROSITE-ProRule" id="PRU00047"/>
    </source>
</evidence>
<keyword evidence="7" id="KW-1185">Reference proteome</keyword>
<comment type="caution">
    <text evidence="6">The sequence shown here is derived from an EMBL/GenBank/DDBJ whole genome shotgun (WGS) entry which is preliminary data.</text>
</comment>
<protein>
    <submittedName>
        <fullName evidence="6">Uncharacterized protein</fullName>
    </submittedName>
</protein>
<dbReference type="SUPFAM" id="SSF57756">
    <property type="entry name" value="Retrovirus zinc finger-like domains"/>
    <property type="match status" value="1"/>
</dbReference>
<accession>A0A813QLH1</accession>